<keyword evidence="2" id="KW-0479">Metal-binding</keyword>
<dbReference type="InterPro" id="IPR036909">
    <property type="entry name" value="Cyt_c-like_dom_sf"/>
</dbReference>
<dbReference type="GO" id="GO:0009055">
    <property type="term" value="F:electron transfer activity"/>
    <property type="evidence" value="ECO:0007669"/>
    <property type="project" value="InterPro"/>
</dbReference>
<evidence type="ECO:0000256" key="1">
    <source>
        <dbReference type="ARBA" id="ARBA00022617"/>
    </source>
</evidence>
<keyword evidence="3" id="KW-0408">Iron</keyword>
<dbReference type="GO" id="GO:0020037">
    <property type="term" value="F:heme binding"/>
    <property type="evidence" value="ECO:0007669"/>
    <property type="project" value="InterPro"/>
</dbReference>
<sequence length="176" mass="20497">MIFKEKISLMSKMIIAGVIFSHTLVFASEPGQQKPLKAIPKDYAKKVMPSGWWTDKQIIAEGKKIFENTVLQYKFKRKLRIADNGCATCHGIDEKKDRPKKRGASDFRISKRVNRFSDAYWFWRISEGVAKTRMPSWKVKLSEADIWKVISYQHTWSHGNKPALHDHPEIEYSVQK</sequence>
<gene>
    <name evidence="5" type="ORF">MNBD_NITROSPIRAE01-1884</name>
</gene>
<dbReference type="GO" id="GO:0046872">
    <property type="term" value="F:metal ion binding"/>
    <property type="evidence" value="ECO:0007669"/>
    <property type="project" value="UniProtKB-KW"/>
</dbReference>
<organism evidence="5">
    <name type="scientific">hydrothermal vent metagenome</name>
    <dbReference type="NCBI Taxonomy" id="652676"/>
    <lineage>
        <taxon>unclassified sequences</taxon>
        <taxon>metagenomes</taxon>
        <taxon>ecological metagenomes</taxon>
    </lineage>
</organism>
<accession>A0A3B1D7F3</accession>
<dbReference type="Pfam" id="PF13442">
    <property type="entry name" value="Cytochrome_CBB3"/>
    <property type="match status" value="1"/>
</dbReference>
<evidence type="ECO:0000313" key="5">
    <source>
        <dbReference type="EMBL" id="VAX32074.1"/>
    </source>
</evidence>
<evidence type="ECO:0000259" key="4">
    <source>
        <dbReference type="PROSITE" id="PS51007"/>
    </source>
</evidence>
<protein>
    <recommendedName>
        <fullName evidence="4">Cytochrome c domain-containing protein</fullName>
    </recommendedName>
</protein>
<name>A0A3B1D7F3_9ZZZZ</name>
<dbReference type="PROSITE" id="PS51007">
    <property type="entry name" value="CYTC"/>
    <property type="match status" value="1"/>
</dbReference>
<dbReference type="SUPFAM" id="SSF46626">
    <property type="entry name" value="Cytochrome c"/>
    <property type="match status" value="1"/>
</dbReference>
<reference evidence="5" key="1">
    <citation type="submission" date="2018-06" db="EMBL/GenBank/DDBJ databases">
        <authorList>
            <person name="Zhirakovskaya E."/>
        </authorList>
    </citation>
    <scope>NUCLEOTIDE SEQUENCE</scope>
</reference>
<dbReference type="InterPro" id="IPR009056">
    <property type="entry name" value="Cyt_c-like_dom"/>
</dbReference>
<evidence type="ECO:0000256" key="3">
    <source>
        <dbReference type="ARBA" id="ARBA00023004"/>
    </source>
</evidence>
<dbReference type="EMBL" id="UOGF01000081">
    <property type="protein sequence ID" value="VAX32074.1"/>
    <property type="molecule type" value="Genomic_DNA"/>
</dbReference>
<evidence type="ECO:0000256" key="2">
    <source>
        <dbReference type="ARBA" id="ARBA00022723"/>
    </source>
</evidence>
<dbReference type="AlphaFoldDB" id="A0A3B1D7F3"/>
<feature type="domain" description="Cytochrome c" evidence="4">
    <location>
        <begin position="57"/>
        <end position="157"/>
    </location>
</feature>
<dbReference type="Gene3D" id="1.10.760.10">
    <property type="entry name" value="Cytochrome c-like domain"/>
    <property type="match status" value="1"/>
</dbReference>
<keyword evidence="1" id="KW-0349">Heme</keyword>
<proteinExistence type="predicted"/>